<dbReference type="PROSITE" id="PS51186">
    <property type="entry name" value="GNAT"/>
    <property type="match status" value="1"/>
</dbReference>
<evidence type="ECO:0000256" key="6">
    <source>
        <dbReference type="ARBA" id="ARBA00022679"/>
    </source>
</evidence>
<evidence type="ECO:0000256" key="3">
    <source>
        <dbReference type="ARBA" id="ARBA00010712"/>
    </source>
</evidence>
<dbReference type="GO" id="GO:0033816">
    <property type="term" value="F:diaminobutyrate acetyltransferase activity"/>
    <property type="evidence" value="ECO:0007669"/>
    <property type="project" value="UniProtKB-EC"/>
</dbReference>
<evidence type="ECO:0000313" key="12">
    <source>
        <dbReference type="Proteomes" id="UP000640274"/>
    </source>
</evidence>
<dbReference type="InterPro" id="IPR000182">
    <property type="entry name" value="GNAT_dom"/>
</dbReference>
<comment type="caution">
    <text evidence="11">The sequence shown here is derived from an EMBL/GenBank/DDBJ whole genome shotgun (WGS) entry which is preliminary data.</text>
</comment>
<dbReference type="GO" id="GO:0019491">
    <property type="term" value="P:ectoine biosynthetic process"/>
    <property type="evidence" value="ECO:0007669"/>
    <property type="project" value="InterPro"/>
</dbReference>
<proteinExistence type="inferred from homology"/>
<dbReference type="Gene3D" id="3.40.630.30">
    <property type="match status" value="1"/>
</dbReference>
<organism evidence="11 12">
    <name type="scientific">Paenibacillus roseus</name>
    <dbReference type="NCBI Taxonomy" id="2798579"/>
    <lineage>
        <taxon>Bacteria</taxon>
        <taxon>Bacillati</taxon>
        <taxon>Bacillota</taxon>
        <taxon>Bacilli</taxon>
        <taxon>Bacillales</taxon>
        <taxon>Paenibacillaceae</taxon>
        <taxon>Paenibacillus</taxon>
    </lineage>
</organism>
<evidence type="ECO:0000256" key="2">
    <source>
        <dbReference type="ARBA" id="ARBA00004978"/>
    </source>
</evidence>
<dbReference type="Pfam" id="PF00583">
    <property type="entry name" value="Acetyltransf_1"/>
    <property type="match status" value="1"/>
</dbReference>
<comment type="similarity">
    <text evidence="3 9">Belongs to the acetyltransferase family. EctA subfamily.</text>
</comment>
<feature type="domain" description="N-acetyltransferase" evidence="10">
    <location>
        <begin position="10"/>
        <end position="171"/>
    </location>
</feature>
<name>A0A934J2Z1_9BACL</name>
<keyword evidence="6 9" id="KW-0808">Transferase</keyword>
<reference evidence="11" key="1">
    <citation type="submission" date="2020-12" db="EMBL/GenBank/DDBJ databases">
        <authorList>
            <person name="Huq M.A."/>
        </authorList>
    </citation>
    <scope>NUCLEOTIDE SEQUENCE</scope>
    <source>
        <strain evidence="11">MAHUQ-46</strain>
    </source>
</reference>
<dbReference type="PANTHER" id="PTHR43072">
    <property type="entry name" value="N-ACETYLTRANSFERASE"/>
    <property type="match status" value="1"/>
</dbReference>
<evidence type="ECO:0000256" key="9">
    <source>
        <dbReference type="RuleBase" id="RU365045"/>
    </source>
</evidence>
<evidence type="ECO:0000256" key="8">
    <source>
        <dbReference type="ARBA" id="ARBA00048924"/>
    </source>
</evidence>
<dbReference type="EC" id="2.3.1.178" evidence="4 9"/>
<keyword evidence="7 9" id="KW-0012">Acyltransferase</keyword>
<dbReference type="SUPFAM" id="SSF55729">
    <property type="entry name" value="Acyl-CoA N-acyltransferases (Nat)"/>
    <property type="match status" value="1"/>
</dbReference>
<evidence type="ECO:0000256" key="5">
    <source>
        <dbReference type="ARBA" id="ARBA00017935"/>
    </source>
</evidence>
<dbReference type="InterPro" id="IPR012772">
    <property type="entry name" value="Ectoine_EctA"/>
</dbReference>
<protein>
    <recommendedName>
        <fullName evidence="5 9">L-2,4-diaminobutyric acid acetyltransferase</fullName>
        <shortName evidence="9">DABA acetyltransferase</shortName>
        <ecNumber evidence="4 9">2.3.1.178</ecNumber>
    </recommendedName>
</protein>
<dbReference type="EMBL" id="JAELUP010000065">
    <property type="protein sequence ID" value="MBJ6362324.1"/>
    <property type="molecule type" value="Genomic_DNA"/>
</dbReference>
<evidence type="ECO:0000313" key="11">
    <source>
        <dbReference type="EMBL" id="MBJ6362324.1"/>
    </source>
</evidence>
<dbReference type="AlphaFoldDB" id="A0A934J2Z1"/>
<comment type="catalytic activity">
    <reaction evidence="8 9">
        <text>L-2,4-diaminobutanoate + acetyl-CoA = (2S)-4-acetamido-2-aminobutanoate + CoA + H(+)</text>
        <dbReference type="Rhea" id="RHEA:16901"/>
        <dbReference type="ChEBI" id="CHEBI:15378"/>
        <dbReference type="ChEBI" id="CHEBI:57287"/>
        <dbReference type="ChEBI" id="CHEBI:57288"/>
        <dbReference type="ChEBI" id="CHEBI:58761"/>
        <dbReference type="ChEBI" id="CHEBI:58929"/>
        <dbReference type="EC" id="2.3.1.178"/>
    </reaction>
</comment>
<evidence type="ECO:0000259" key="10">
    <source>
        <dbReference type="PROSITE" id="PS51186"/>
    </source>
</evidence>
<gene>
    <name evidence="9 11" type="primary">ectA</name>
    <name evidence="11" type="ORF">JFN88_13690</name>
</gene>
<dbReference type="NCBIfam" id="TIGR02406">
    <property type="entry name" value="ectoine_EctA"/>
    <property type="match status" value="1"/>
</dbReference>
<evidence type="ECO:0000256" key="7">
    <source>
        <dbReference type="ARBA" id="ARBA00023315"/>
    </source>
</evidence>
<accession>A0A934J2Z1</accession>
<sequence length="171" mass="18843">MIVQKAAIKQELRKPRKQDGAAVWELIKRAGTLDLNSAYCYILLCDLYKDTCLVAEREGRIVGFVSALRPPGADDRLFIWQVAVDPGERGKGLGRAMLERMLATVAAEAPVRFIEATVSPSNTASLRLFKAVARELGCTFRVSEQHGYPAGLFPQGQHHESEPLVVIGPLR</sequence>
<dbReference type="CDD" id="cd04301">
    <property type="entry name" value="NAT_SF"/>
    <property type="match status" value="1"/>
</dbReference>
<keyword evidence="12" id="KW-1185">Reference proteome</keyword>
<comment type="function">
    <text evidence="1 9">Catalyzes the acetylation of L-2,4-diaminobutyrate (DABA) to gamma-N-acetyl-alpha,gamma-diaminobutyric acid (ADABA) with acetyl coenzyme A.</text>
</comment>
<evidence type="ECO:0000256" key="1">
    <source>
        <dbReference type="ARBA" id="ARBA00003741"/>
    </source>
</evidence>
<dbReference type="Proteomes" id="UP000640274">
    <property type="component" value="Unassembled WGS sequence"/>
</dbReference>
<evidence type="ECO:0000256" key="4">
    <source>
        <dbReference type="ARBA" id="ARBA00012355"/>
    </source>
</evidence>
<dbReference type="InterPro" id="IPR016181">
    <property type="entry name" value="Acyl_CoA_acyltransferase"/>
</dbReference>
<comment type="pathway">
    <text evidence="2 9">Amine and polyamine biosynthesis; ectoine biosynthesis; L-ectoine from L-aspartate 4-semialdehyde: step 2/3.</text>
</comment>